<dbReference type="Proteomes" id="UP001177260">
    <property type="component" value="Unassembled WGS sequence"/>
</dbReference>
<protein>
    <submittedName>
        <fullName evidence="1">Uncharacterized protein</fullName>
    </submittedName>
</protein>
<organism evidence="1 2">
    <name type="scientific">Aspergillus melleus</name>
    <dbReference type="NCBI Taxonomy" id="138277"/>
    <lineage>
        <taxon>Eukaryota</taxon>
        <taxon>Fungi</taxon>
        <taxon>Dikarya</taxon>
        <taxon>Ascomycota</taxon>
        <taxon>Pezizomycotina</taxon>
        <taxon>Eurotiomycetes</taxon>
        <taxon>Eurotiomycetidae</taxon>
        <taxon>Eurotiales</taxon>
        <taxon>Aspergillaceae</taxon>
        <taxon>Aspergillus</taxon>
        <taxon>Aspergillus subgen. Circumdati</taxon>
    </lineage>
</organism>
<proteinExistence type="predicted"/>
<dbReference type="EMBL" id="JAOPJF010000040">
    <property type="protein sequence ID" value="KAK1143390.1"/>
    <property type="molecule type" value="Genomic_DNA"/>
</dbReference>
<evidence type="ECO:0000313" key="2">
    <source>
        <dbReference type="Proteomes" id="UP001177260"/>
    </source>
</evidence>
<comment type="caution">
    <text evidence="1">The sequence shown here is derived from an EMBL/GenBank/DDBJ whole genome shotgun (WGS) entry which is preliminary data.</text>
</comment>
<keyword evidence="2" id="KW-1185">Reference proteome</keyword>
<reference evidence="1 2" key="1">
    <citation type="journal article" date="2023" name="ACS Omega">
        <title>Identification of the Neoaspergillic Acid Biosynthesis Gene Cluster by Establishing an In Vitro CRISPR-Ribonucleoprotein Genetic System in Aspergillus melleus.</title>
        <authorList>
            <person name="Yuan B."/>
            <person name="Grau M.F."/>
            <person name="Murata R.M."/>
            <person name="Torok T."/>
            <person name="Venkateswaran K."/>
            <person name="Stajich J.E."/>
            <person name="Wang C.C.C."/>
        </authorList>
    </citation>
    <scope>NUCLEOTIDE SEQUENCE [LARGE SCALE GENOMIC DNA]</scope>
    <source>
        <strain evidence="1 2">IMV 1140</strain>
    </source>
</reference>
<sequence>MEQIKESLCNRPATKPHEILAEGLEGQSELQQLETLTEIFTAGAVTDERFAETINAAWEHLLQSNLWSIKYESLEQYRQLISYRDIVKPILQRSKRSDRSKLVNMQVIQENWCFPIHQMVPPFMAPTSWSKHLLNLLAILSRTIKCKEHALDLLKKSIKERPRRSRQGSTLLPSDVDRVLKDLPLVNRARKSHSSGTHT</sequence>
<gene>
    <name evidence="1" type="ORF">N8T08_006718</name>
</gene>
<evidence type="ECO:0000313" key="1">
    <source>
        <dbReference type="EMBL" id="KAK1143390.1"/>
    </source>
</evidence>
<accession>A0ACC3AZH0</accession>
<name>A0ACC3AZH0_9EURO</name>